<protein>
    <submittedName>
        <fullName evidence="2">Uncharacterized protein</fullName>
    </submittedName>
</protein>
<reference evidence="2" key="1">
    <citation type="journal article" date="2023" name="G3 (Bethesda)">
        <title>Whole genome assembly and annotation of the endangered Caribbean coral Acropora cervicornis.</title>
        <authorList>
            <person name="Selwyn J.D."/>
            <person name="Vollmer S.V."/>
        </authorList>
    </citation>
    <scope>NUCLEOTIDE SEQUENCE</scope>
    <source>
        <strain evidence="2">K2</strain>
    </source>
</reference>
<feature type="compositionally biased region" description="Basic and acidic residues" evidence="1">
    <location>
        <begin position="1"/>
        <end position="12"/>
    </location>
</feature>
<dbReference type="EMBL" id="JARQWQ010000087">
    <property type="protein sequence ID" value="KAK2552469.1"/>
    <property type="molecule type" value="Genomic_DNA"/>
</dbReference>
<dbReference type="AlphaFoldDB" id="A0AAD9UWE6"/>
<proteinExistence type="predicted"/>
<organism evidence="2 3">
    <name type="scientific">Acropora cervicornis</name>
    <name type="common">Staghorn coral</name>
    <dbReference type="NCBI Taxonomy" id="6130"/>
    <lineage>
        <taxon>Eukaryota</taxon>
        <taxon>Metazoa</taxon>
        <taxon>Cnidaria</taxon>
        <taxon>Anthozoa</taxon>
        <taxon>Hexacorallia</taxon>
        <taxon>Scleractinia</taxon>
        <taxon>Astrocoeniina</taxon>
        <taxon>Acroporidae</taxon>
        <taxon>Acropora</taxon>
    </lineage>
</organism>
<evidence type="ECO:0000256" key="1">
    <source>
        <dbReference type="SAM" id="MobiDB-lite"/>
    </source>
</evidence>
<keyword evidence="3" id="KW-1185">Reference proteome</keyword>
<evidence type="ECO:0000313" key="3">
    <source>
        <dbReference type="Proteomes" id="UP001249851"/>
    </source>
</evidence>
<evidence type="ECO:0000313" key="2">
    <source>
        <dbReference type="EMBL" id="KAK2552469.1"/>
    </source>
</evidence>
<comment type="caution">
    <text evidence="2">The sequence shown here is derived from an EMBL/GenBank/DDBJ whole genome shotgun (WGS) entry which is preliminary data.</text>
</comment>
<name>A0AAD9UWE6_ACRCE</name>
<feature type="region of interest" description="Disordered" evidence="1">
    <location>
        <begin position="1"/>
        <end position="45"/>
    </location>
</feature>
<dbReference type="Proteomes" id="UP001249851">
    <property type="component" value="Unassembled WGS sequence"/>
</dbReference>
<sequence length="64" mass="7356">MIQDLEISRRGENNFGQRNLKEHEKTHKRKLPPLSLPRIGGSKHEDIRITERATVAIQTEAPVD</sequence>
<accession>A0AAD9UWE6</accession>
<reference evidence="2" key="2">
    <citation type="journal article" date="2023" name="Science">
        <title>Genomic signatures of disease resistance in endangered staghorn corals.</title>
        <authorList>
            <person name="Vollmer S.V."/>
            <person name="Selwyn J.D."/>
            <person name="Despard B.A."/>
            <person name="Roesel C.L."/>
        </authorList>
    </citation>
    <scope>NUCLEOTIDE SEQUENCE</scope>
    <source>
        <strain evidence="2">K2</strain>
    </source>
</reference>
<gene>
    <name evidence="2" type="ORF">P5673_026561</name>
</gene>